<accession>A0A3T0N5V4</accession>
<dbReference type="OrthoDB" id="1550479at2"/>
<evidence type="ECO:0008006" key="3">
    <source>
        <dbReference type="Google" id="ProtNLM"/>
    </source>
</evidence>
<dbReference type="Proteomes" id="UP000283063">
    <property type="component" value="Chromosome"/>
</dbReference>
<evidence type="ECO:0000313" key="2">
    <source>
        <dbReference type="Proteomes" id="UP000283063"/>
    </source>
</evidence>
<dbReference type="RefSeq" id="WP_127749982.1">
    <property type="nucleotide sequence ID" value="NZ_CP033219.1"/>
</dbReference>
<gene>
    <name evidence="1" type="ORF">EBB79_17125</name>
</gene>
<reference evidence="1 2" key="1">
    <citation type="submission" date="2018-10" db="EMBL/GenBank/DDBJ databases">
        <title>Parasedimentitalea marina sp. nov., a psychrophilic bacterium isolated from deep seawater of the New Britain Trench.</title>
        <authorList>
            <person name="Cao J."/>
        </authorList>
    </citation>
    <scope>NUCLEOTIDE SEQUENCE [LARGE SCALE GENOMIC DNA]</scope>
    <source>
        <strain evidence="1 2">W43</strain>
    </source>
</reference>
<proteinExistence type="predicted"/>
<name>A0A3T0N5V4_9RHOB</name>
<keyword evidence="2" id="KW-1185">Reference proteome</keyword>
<sequence>MDLSEIYPAGGRPQSLYCENCEASMDMRFSHFSESVSGINISIKGLPTLHCEDCDKEYLPDDSRFAIIYLHEQATKAGSDRVTVVRNKKEVDYKFSNVPFLIDADDYFYLPGLYRKQNVGFLSPLFFNKAVLIKYDNSPDYRVTFASPAYGEIEAATYAIPFGINRFGRIVMWLGDVAKLPEAEQFYLRSENVESDHSLGSDFYDGQIECKFTELTKEKIVLEARSKFIGAFDKKFGVKLAHLDTELIETIAALTPPVIDTEKERRYVFDSLNRIFLETLDNGVLNQVVKSLGATSAGSGSLKRLQALLETFDGSGKVSNMLMPFYVLYDLRIAYSHLTSGSRKSQLITSSASRLGLAADFDLPTAYGVILDLVAQSLSYFSVLIEPPSTDAEKSETDNCPDN</sequence>
<dbReference type="KEGG" id="sedi:EBB79_17125"/>
<organism evidence="1 2">
    <name type="scientific">Parasedimentitalea marina</name>
    <dbReference type="NCBI Taxonomy" id="2483033"/>
    <lineage>
        <taxon>Bacteria</taxon>
        <taxon>Pseudomonadati</taxon>
        <taxon>Pseudomonadota</taxon>
        <taxon>Alphaproteobacteria</taxon>
        <taxon>Rhodobacterales</taxon>
        <taxon>Paracoccaceae</taxon>
        <taxon>Parasedimentitalea</taxon>
    </lineage>
</organism>
<protein>
    <recommendedName>
        <fullName evidence="3">YgiT-type zinc finger protein</fullName>
    </recommendedName>
</protein>
<dbReference type="EMBL" id="CP033219">
    <property type="protein sequence ID" value="AZV79426.1"/>
    <property type="molecule type" value="Genomic_DNA"/>
</dbReference>
<dbReference type="AlphaFoldDB" id="A0A3T0N5V4"/>
<evidence type="ECO:0000313" key="1">
    <source>
        <dbReference type="EMBL" id="AZV79426.1"/>
    </source>
</evidence>